<gene>
    <name evidence="4" type="ORF">FJY68_12235</name>
</gene>
<name>A0A938BV18_UNCW3</name>
<organism evidence="4 5">
    <name type="scientific">candidate division WOR-3 bacterium</name>
    <dbReference type="NCBI Taxonomy" id="2052148"/>
    <lineage>
        <taxon>Bacteria</taxon>
        <taxon>Bacteria division WOR-3</taxon>
    </lineage>
</organism>
<evidence type="ECO:0000256" key="1">
    <source>
        <dbReference type="ARBA" id="ARBA00023002"/>
    </source>
</evidence>
<keyword evidence="1" id="KW-0560">Oxidoreductase</keyword>
<sequence>MTGRFIANPVLPFCGGCGHGLVVRNTEKALEQLGLSPLDVVLVTDIGCHGLIDSNFTTHTVHGLHGRAVPLAAGIAASLPAGKKVIAYIGDGGAAIGLQHLMEAAHRNFDVTVIVHNNMLYGMTGGQPSSSTPCGFRTPTCPDGKEGRGADLCRWVHAAGAMRCRRVLGKGDFSEAIAEAVAGSGFSLLEVIEYCPSYGAKHNPGRSLDDIVREAGLALENLTNPPAPPCRLAPKTDTGSLLDLEPISREFTSELDRCVSIMLAGSAGEGVQSAAEMFARAAVAAGLSVTKKGTYPVTVGIGYSVAELMLSPRPIQHTAADAPDFVLVTSADGLKYCGPVISRMRSGHLLLDSSLANPATAARVTQLDFRKPSGPRAAALCASAELLRLHQLFPLAALRAEAGRSKHTAKIDVERLLADSKTS</sequence>
<dbReference type="Pfam" id="PF02775">
    <property type="entry name" value="TPP_enzyme_C"/>
    <property type="match status" value="1"/>
</dbReference>
<dbReference type="InterPro" id="IPR011766">
    <property type="entry name" value="TPP_enzyme_TPP-bd"/>
</dbReference>
<reference evidence="4" key="1">
    <citation type="submission" date="2019-03" db="EMBL/GenBank/DDBJ databases">
        <title>Lake Tanganyika Metagenome-Assembled Genomes (MAGs).</title>
        <authorList>
            <person name="Tran P."/>
        </authorList>
    </citation>
    <scope>NUCLEOTIDE SEQUENCE</scope>
    <source>
        <strain evidence="4">K_DeepCast_150m_m2_040</strain>
    </source>
</reference>
<dbReference type="Pfam" id="PF01558">
    <property type="entry name" value="POR"/>
    <property type="match status" value="1"/>
</dbReference>
<dbReference type="InterPro" id="IPR029061">
    <property type="entry name" value="THDP-binding"/>
</dbReference>
<dbReference type="GO" id="GO:0016625">
    <property type="term" value="F:oxidoreductase activity, acting on the aldehyde or oxo group of donors, iron-sulfur protein as acceptor"/>
    <property type="evidence" value="ECO:0007669"/>
    <property type="project" value="UniProtKB-ARBA"/>
</dbReference>
<dbReference type="InterPro" id="IPR019752">
    <property type="entry name" value="Pyrv/ketoisovalerate_OxRed_cat"/>
</dbReference>
<evidence type="ECO:0000259" key="3">
    <source>
        <dbReference type="Pfam" id="PF02775"/>
    </source>
</evidence>
<evidence type="ECO:0000313" key="5">
    <source>
        <dbReference type="Proteomes" id="UP000779900"/>
    </source>
</evidence>
<dbReference type="Gene3D" id="3.40.920.10">
    <property type="entry name" value="Pyruvate-ferredoxin oxidoreductase, PFOR, domain III"/>
    <property type="match status" value="1"/>
</dbReference>
<dbReference type="PANTHER" id="PTHR48084">
    <property type="entry name" value="2-OXOGLUTARATE OXIDOREDUCTASE SUBUNIT KORB-RELATED"/>
    <property type="match status" value="1"/>
</dbReference>
<dbReference type="Gene3D" id="3.40.50.970">
    <property type="match status" value="1"/>
</dbReference>
<feature type="domain" description="Pyruvate/ketoisovalerate oxidoreductase catalytic" evidence="2">
    <location>
        <begin position="267"/>
        <end position="360"/>
    </location>
</feature>
<dbReference type="PANTHER" id="PTHR48084:SF4">
    <property type="entry name" value="2-OXOGLUTARATE OXIDOREDUCTASE SUBUNIT KORB"/>
    <property type="match status" value="1"/>
</dbReference>
<dbReference type="Proteomes" id="UP000779900">
    <property type="component" value="Unassembled WGS sequence"/>
</dbReference>
<evidence type="ECO:0008006" key="6">
    <source>
        <dbReference type="Google" id="ProtNLM"/>
    </source>
</evidence>
<evidence type="ECO:0000313" key="4">
    <source>
        <dbReference type="EMBL" id="MBM3332593.1"/>
    </source>
</evidence>
<dbReference type="SUPFAM" id="SSF52518">
    <property type="entry name" value="Thiamin diphosphate-binding fold (THDP-binding)"/>
    <property type="match status" value="1"/>
</dbReference>
<evidence type="ECO:0000259" key="2">
    <source>
        <dbReference type="Pfam" id="PF01558"/>
    </source>
</evidence>
<dbReference type="EMBL" id="VGIR01000105">
    <property type="protein sequence ID" value="MBM3332593.1"/>
    <property type="molecule type" value="Genomic_DNA"/>
</dbReference>
<dbReference type="InterPro" id="IPR002869">
    <property type="entry name" value="Pyrv_flavodox_OxRed_cen"/>
</dbReference>
<dbReference type="SUPFAM" id="SSF53323">
    <property type="entry name" value="Pyruvate-ferredoxin oxidoreductase, PFOR, domain III"/>
    <property type="match status" value="1"/>
</dbReference>
<proteinExistence type="predicted"/>
<dbReference type="InterPro" id="IPR051457">
    <property type="entry name" value="2-oxoacid:Fd_oxidoreductase"/>
</dbReference>
<dbReference type="AlphaFoldDB" id="A0A938BV18"/>
<dbReference type="GO" id="GO:0030976">
    <property type="term" value="F:thiamine pyrophosphate binding"/>
    <property type="evidence" value="ECO:0007669"/>
    <property type="project" value="InterPro"/>
</dbReference>
<protein>
    <recommendedName>
        <fullName evidence="6">2-oxoglutarate synthase</fullName>
    </recommendedName>
</protein>
<dbReference type="GO" id="GO:0045333">
    <property type="term" value="P:cellular respiration"/>
    <property type="evidence" value="ECO:0007669"/>
    <property type="project" value="UniProtKB-ARBA"/>
</dbReference>
<comment type="caution">
    <text evidence="4">The sequence shown here is derived from an EMBL/GenBank/DDBJ whole genome shotgun (WGS) entry which is preliminary data.</text>
</comment>
<accession>A0A938BV18</accession>
<feature type="domain" description="Thiamine pyrophosphate enzyme TPP-binding" evidence="3">
    <location>
        <begin position="45"/>
        <end position="191"/>
    </location>
</feature>